<dbReference type="NCBIfam" id="TIGR00061">
    <property type="entry name" value="L21"/>
    <property type="match status" value="1"/>
</dbReference>
<keyword evidence="2 5" id="KW-0689">Ribosomal protein</keyword>
<dbReference type="GO" id="GO:0003723">
    <property type="term" value="F:RNA binding"/>
    <property type="evidence" value="ECO:0007669"/>
    <property type="project" value="InterPro"/>
</dbReference>
<dbReference type="GO" id="GO:0005762">
    <property type="term" value="C:mitochondrial large ribosomal subunit"/>
    <property type="evidence" value="ECO:0007669"/>
    <property type="project" value="TreeGrafter"/>
</dbReference>
<evidence type="ECO:0000313" key="6">
    <source>
        <dbReference type="Proteomes" id="UP000440578"/>
    </source>
</evidence>
<dbReference type="PANTHER" id="PTHR21349:SF0">
    <property type="entry name" value="LARGE RIBOSOMAL SUBUNIT PROTEIN BL21M"/>
    <property type="match status" value="1"/>
</dbReference>
<dbReference type="EMBL" id="VIIS01001043">
    <property type="protein sequence ID" value="KAF0302594.1"/>
    <property type="molecule type" value="Genomic_DNA"/>
</dbReference>
<organism evidence="5 6">
    <name type="scientific">Amphibalanus amphitrite</name>
    <name type="common">Striped barnacle</name>
    <name type="synonym">Balanus amphitrite</name>
    <dbReference type="NCBI Taxonomy" id="1232801"/>
    <lineage>
        <taxon>Eukaryota</taxon>
        <taxon>Metazoa</taxon>
        <taxon>Ecdysozoa</taxon>
        <taxon>Arthropoda</taxon>
        <taxon>Crustacea</taxon>
        <taxon>Multicrustacea</taxon>
        <taxon>Cirripedia</taxon>
        <taxon>Thoracica</taxon>
        <taxon>Thoracicalcarea</taxon>
        <taxon>Balanomorpha</taxon>
        <taxon>Balanoidea</taxon>
        <taxon>Balanidae</taxon>
        <taxon>Amphibalaninae</taxon>
        <taxon>Amphibalanus</taxon>
    </lineage>
</organism>
<dbReference type="GO" id="GO:0003735">
    <property type="term" value="F:structural constituent of ribosome"/>
    <property type="evidence" value="ECO:0007669"/>
    <property type="project" value="InterPro"/>
</dbReference>
<name>A0A6A4WFH4_AMPAM</name>
<dbReference type="InterPro" id="IPR028909">
    <property type="entry name" value="bL21-like"/>
</dbReference>
<comment type="similarity">
    <text evidence="1">Belongs to the bacterial ribosomal protein bL21 family.</text>
</comment>
<keyword evidence="3" id="KW-0687">Ribonucleoprotein</keyword>
<dbReference type="InterPro" id="IPR001787">
    <property type="entry name" value="Ribosomal_bL21"/>
</dbReference>
<dbReference type="PANTHER" id="PTHR21349">
    <property type="entry name" value="50S RIBOSOMAL PROTEIN L21"/>
    <property type="match status" value="1"/>
</dbReference>
<accession>A0A6A4WFH4</accession>
<dbReference type="AlphaFoldDB" id="A0A6A4WFH4"/>
<sequence>MMSLPRRLATSLLGHVRSHITSATCGTSSAGKSASVLWSCRTLSLAPGVSSCPSLVASLRTSAAQLGSASYQDVQPDYEVVAETENKITADVVSQVNRSIADRSTGRLFAVVHINGKQFKVTDGDLVVVQGQWPPALGQQLRLEKVLLVGSADFTLLGRPVLDRGMAAVEATVIEKSLSHTKTIFRKKKRKNYRRINFCRMPLTTLRINSVRLEKTVDQS</sequence>
<dbReference type="HAMAP" id="MF_01363">
    <property type="entry name" value="Ribosomal_bL21"/>
    <property type="match status" value="1"/>
</dbReference>
<proteinExistence type="inferred from homology"/>
<dbReference type="GO" id="GO:0006412">
    <property type="term" value="P:translation"/>
    <property type="evidence" value="ECO:0007669"/>
    <property type="project" value="InterPro"/>
</dbReference>
<protein>
    <recommendedName>
        <fullName evidence="4">Large ribosomal subunit protein bL21m</fullName>
    </recommendedName>
</protein>
<comment type="caution">
    <text evidence="5">The sequence shown here is derived from an EMBL/GenBank/DDBJ whole genome shotgun (WGS) entry which is preliminary data.</text>
</comment>
<evidence type="ECO:0000256" key="2">
    <source>
        <dbReference type="ARBA" id="ARBA00022980"/>
    </source>
</evidence>
<dbReference type="SUPFAM" id="SSF141091">
    <property type="entry name" value="L21p-like"/>
    <property type="match status" value="1"/>
</dbReference>
<dbReference type="InterPro" id="IPR036164">
    <property type="entry name" value="bL21-like_sf"/>
</dbReference>
<evidence type="ECO:0000256" key="4">
    <source>
        <dbReference type="ARBA" id="ARBA00044129"/>
    </source>
</evidence>
<evidence type="ECO:0000256" key="1">
    <source>
        <dbReference type="ARBA" id="ARBA00008563"/>
    </source>
</evidence>
<evidence type="ECO:0000256" key="3">
    <source>
        <dbReference type="ARBA" id="ARBA00023274"/>
    </source>
</evidence>
<gene>
    <name evidence="5" type="primary">MRPL21</name>
    <name evidence="5" type="ORF">FJT64_025311</name>
</gene>
<dbReference type="OrthoDB" id="5994at2759"/>
<evidence type="ECO:0000313" key="5">
    <source>
        <dbReference type="EMBL" id="KAF0302594.1"/>
    </source>
</evidence>
<dbReference type="Pfam" id="PF00829">
    <property type="entry name" value="Ribosomal_L21p"/>
    <property type="match status" value="1"/>
</dbReference>
<reference evidence="5 6" key="1">
    <citation type="submission" date="2019-07" db="EMBL/GenBank/DDBJ databases">
        <title>Draft genome assembly of a fouling barnacle, Amphibalanus amphitrite (Darwin, 1854): The first reference genome for Thecostraca.</title>
        <authorList>
            <person name="Kim W."/>
        </authorList>
    </citation>
    <scope>NUCLEOTIDE SEQUENCE [LARGE SCALE GENOMIC DNA]</scope>
    <source>
        <strain evidence="5">SNU_AA5</strain>
        <tissue evidence="5">Soma without cirri and trophi</tissue>
    </source>
</reference>
<keyword evidence="6" id="KW-1185">Reference proteome</keyword>
<dbReference type="Proteomes" id="UP000440578">
    <property type="component" value="Unassembled WGS sequence"/>
</dbReference>